<dbReference type="CDD" id="cd06550">
    <property type="entry name" value="TM_ABC_iron-siderophores_like"/>
    <property type="match status" value="1"/>
</dbReference>
<keyword evidence="4" id="KW-1003">Cell membrane</keyword>
<keyword evidence="5" id="KW-0406">Ion transport</keyword>
<keyword evidence="9 10" id="KW-0472">Membrane</keyword>
<dbReference type="InterPro" id="IPR037294">
    <property type="entry name" value="ABC_BtuC-like"/>
</dbReference>
<reference evidence="11 13" key="1">
    <citation type="submission" date="2015-01" db="EMBL/GenBank/DDBJ databases">
        <title>Genome sequences of high lactate-tolerant strain Salinicoccus roseus W12 with industrial interest.</title>
        <authorList>
            <person name="Wang H."/>
            <person name="Yu B."/>
        </authorList>
    </citation>
    <scope>NUCLEOTIDE SEQUENCE [LARGE SCALE GENOMIC DNA]</scope>
    <source>
        <strain evidence="11 13">W12</strain>
    </source>
</reference>
<feature type="transmembrane region" description="Helical" evidence="10">
    <location>
        <begin position="186"/>
        <end position="207"/>
    </location>
</feature>
<keyword evidence="3" id="KW-0813">Transport</keyword>
<dbReference type="GO" id="GO:0033214">
    <property type="term" value="P:siderophore-iron import into cell"/>
    <property type="evidence" value="ECO:0007669"/>
    <property type="project" value="TreeGrafter"/>
</dbReference>
<dbReference type="OrthoDB" id="9811975at2"/>
<dbReference type="GeneID" id="77844519"/>
<dbReference type="SUPFAM" id="SSF81345">
    <property type="entry name" value="ABC transporter involved in vitamin B12 uptake, BtuC"/>
    <property type="match status" value="1"/>
</dbReference>
<dbReference type="RefSeq" id="WP_040105120.1">
    <property type="nucleotide sequence ID" value="NZ_CANNFN010000005.1"/>
</dbReference>
<gene>
    <name evidence="12" type="ORF">F7P68_0004385</name>
    <name evidence="11" type="ORF">SN16_03070</name>
</gene>
<evidence type="ECO:0000256" key="4">
    <source>
        <dbReference type="ARBA" id="ARBA00022475"/>
    </source>
</evidence>
<dbReference type="STRING" id="45670.SN16_03070"/>
<dbReference type="Gene3D" id="1.10.3470.10">
    <property type="entry name" value="ABC transporter involved in vitamin B12 uptake, BtuC"/>
    <property type="match status" value="1"/>
</dbReference>
<comment type="similarity">
    <text evidence="2">Belongs to the binding-protein-dependent transport system permease family. FecCD subfamily.</text>
</comment>
<name>A0A0C2HDA4_9STAP</name>
<evidence type="ECO:0000313" key="14">
    <source>
        <dbReference type="Proteomes" id="UP000527860"/>
    </source>
</evidence>
<dbReference type="GO" id="GO:0005886">
    <property type="term" value="C:plasma membrane"/>
    <property type="evidence" value="ECO:0007669"/>
    <property type="project" value="UniProtKB-SubCell"/>
</dbReference>
<evidence type="ECO:0000256" key="1">
    <source>
        <dbReference type="ARBA" id="ARBA00004651"/>
    </source>
</evidence>
<feature type="transmembrane region" description="Helical" evidence="10">
    <location>
        <begin position="227"/>
        <end position="257"/>
    </location>
</feature>
<evidence type="ECO:0000313" key="13">
    <source>
        <dbReference type="Proteomes" id="UP000031546"/>
    </source>
</evidence>
<evidence type="ECO:0000256" key="6">
    <source>
        <dbReference type="ARBA" id="ARBA00022692"/>
    </source>
</evidence>
<evidence type="ECO:0000256" key="8">
    <source>
        <dbReference type="ARBA" id="ARBA00023004"/>
    </source>
</evidence>
<feature type="transmembrane region" description="Helical" evidence="10">
    <location>
        <begin position="138"/>
        <end position="160"/>
    </location>
</feature>
<keyword evidence="7 10" id="KW-1133">Transmembrane helix</keyword>
<dbReference type="Proteomes" id="UP000527860">
    <property type="component" value="Unassembled WGS sequence"/>
</dbReference>
<organism evidence="11 13">
    <name type="scientific">Salinicoccus roseus</name>
    <dbReference type="NCBI Taxonomy" id="45670"/>
    <lineage>
        <taxon>Bacteria</taxon>
        <taxon>Bacillati</taxon>
        <taxon>Bacillota</taxon>
        <taxon>Bacilli</taxon>
        <taxon>Bacillales</taxon>
        <taxon>Staphylococcaceae</taxon>
        <taxon>Salinicoccus</taxon>
    </lineage>
</organism>
<dbReference type="EMBL" id="JABEVU030000001">
    <property type="protein sequence ID" value="MDB0579759.1"/>
    <property type="molecule type" value="Genomic_DNA"/>
</dbReference>
<dbReference type="FunFam" id="1.10.3470.10:FF:000004">
    <property type="entry name" value="Iron compound ABC transporter, permease"/>
    <property type="match status" value="1"/>
</dbReference>
<accession>A0A0C2HDA4</accession>
<feature type="transmembrane region" description="Helical" evidence="10">
    <location>
        <begin position="296"/>
        <end position="315"/>
    </location>
</feature>
<evidence type="ECO:0000256" key="10">
    <source>
        <dbReference type="SAM" id="Phobius"/>
    </source>
</evidence>
<keyword evidence="6 10" id="KW-0812">Transmembrane</keyword>
<sequence>MIHKLFRLDIMIILLVVLSIVSMFVGVVDLSPGDLFNLTDNQKNIIMESRFPRTIAIIIAGASLSVCGLIMQQLTRNKFVSPTTAGTMDWARLGILIALMFFPTASLLVKLLFASALSLAGTLLFMQIIQRVQFKDVVFVPLIGLMLGNVVSSVATFLSLRTNSVQSLSSWLQGDFSIIISGRYEVLYISIPFLIIALLYANQFTIAGMGQDFSKNLGLNYRRVINIGLLITAVITALVVVTVGMLPFLGLIIPNIISIFRGDHLKNTILQTAVLGAVFVMICDILGRVIIFPYEISIGLMIGVIGSFIFLIMIFRRVKSNA</sequence>
<evidence type="ECO:0000256" key="2">
    <source>
        <dbReference type="ARBA" id="ARBA00007935"/>
    </source>
</evidence>
<dbReference type="PANTHER" id="PTHR30472">
    <property type="entry name" value="FERRIC ENTEROBACTIN TRANSPORT SYSTEM PERMEASE PROTEIN"/>
    <property type="match status" value="1"/>
</dbReference>
<keyword evidence="14" id="KW-1185">Reference proteome</keyword>
<evidence type="ECO:0000313" key="12">
    <source>
        <dbReference type="EMBL" id="MDB0579759.1"/>
    </source>
</evidence>
<feature type="transmembrane region" description="Helical" evidence="10">
    <location>
        <begin position="51"/>
        <end position="72"/>
    </location>
</feature>
<feature type="transmembrane region" description="Helical" evidence="10">
    <location>
        <begin position="93"/>
        <end position="126"/>
    </location>
</feature>
<proteinExistence type="inferred from homology"/>
<dbReference type="PANTHER" id="PTHR30472:SF27">
    <property type="entry name" value="PETROBACTIN IMPORT SYSTEM PERMEASE PROTEIN YCLN"/>
    <property type="match status" value="1"/>
</dbReference>
<evidence type="ECO:0000256" key="9">
    <source>
        <dbReference type="ARBA" id="ARBA00023136"/>
    </source>
</evidence>
<dbReference type="Proteomes" id="UP000031546">
    <property type="component" value="Unassembled WGS sequence"/>
</dbReference>
<dbReference type="InterPro" id="IPR000522">
    <property type="entry name" value="ABC_transptr_permease_BtuC"/>
</dbReference>
<dbReference type="AlphaFoldDB" id="A0A0C2HDA4"/>
<keyword evidence="5" id="KW-0410">Iron transport</keyword>
<evidence type="ECO:0000256" key="5">
    <source>
        <dbReference type="ARBA" id="ARBA00022496"/>
    </source>
</evidence>
<reference evidence="14" key="2">
    <citation type="submission" date="2020-04" db="EMBL/GenBank/DDBJ databases">
        <title>Genome analysis and biological profiling of marine Cellulosimicrobium funkei MOSEL-ME6.</title>
        <authorList>
            <person name="Tanveer F."/>
            <person name="Xie Y."/>
            <person name="Shinwari Z.K."/>
        </authorList>
    </citation>
    <scope>NUCLEOTIDE SEQUENCE [LARGE SCALE GENOMIC DNA]</scope>
    <source>
        <strain evidence="14">MOSEL-ME25</strain>
    </source>
</reference>
<feature type="transmembrane region" description="Helical" evidence="10">
    <location>
        <begin position="269"/>
        <end position="290"/>
    </location>
</feature>
<comment type="caution">
    <text evidence="11">The sequence shown here is derived from an EMBL/GenBank/DDBJ whole genome shotgun (WGS) entry which is preliminary data.</text>
</comment>
<dbReference type="Pfam" id="PF01032">
    <property type="entry name" value="FecCD"/>
    <property type="match status" value="1"/>
</dbReference>
<keyword evidence="8" id="KW-0408">Iron</keyword>
<evidence type="ECO:0000256" key="7">
    <source>
        <dbReference type="ARBA" id="ARBA00022989"/>
    </source>
</evidence>
<comment type="subcellular location">
    <subcellularLocation>
        <location evidence="1">Cell membrane</location>
        <topology evidence="1">Multi-pass membrane protein</topology>
    </subcellularLocation>
</comment>
<reference evidence="12" key="3">
    <citation type="submission" date="2020-04" db="EMBL/GenBank/DDBJ databases">
        <authorList>
            <person name="Tanveer F."/>
            <person name="Xie Y."/>
            <person name="Shinwari Z.K."/>
        </authorList>
    </citation>
    <scope>NUCLEOTIDE SEQUENCE</scope>
    <source>
        <strain evidence="12">MOSEL-ME25</strain>
    </source>
</reference>
<reference evidence="12 14" key="4">
    <citation type="submission" date="2022-12" db="EMBL/GenBank/DDBJ databases">
        <title>Genome analysis and biological profiling of marine Salinicoccus roseus MOSEL-ME25.</title>
        <authorList>
            <person name="Mirza F.T."/>
            <person name="Xie Y."/>
            <person name="Shinwari Z.K."/>
        </authorList>
    </citation>
    <scope>NUCLEOTIDE SEQUENCE [LARGE SCALE GENOMIC DNA]</scope>
    <source>
        <strain evidence="12 14">MOSEL-ME25</strain>
    </source>
</reference>
<evidence type="ECO:0000256" key="3">
    <source>
        <dbReference type="ARBA" id="ARBA00022448"/>
    </source>
</evidence>
<evidence type="ECO:0000313" key="11">
    <source>
        <dbReference type="EMBL" id="KIH71660.1"/>
    </source>
</evidence>
<feature type="transmembrane region" description="Helical" evidence="10">
    <location>
        <begin position="12"/>
        <end position="31"/>
    </location>
</feature>
<dbReference type="EMBL" id="JXII01000002">
    <property type="protein sequence ID" value="KIH71660.1"/>
    <property type="molecule type" value="Genomic_DNA"/>
</dbReference>
<protein>
    <submittedName>
        <fullName evidence="11 12">ABC transporter permease</fullName>
    </submittedName>
</protein>
<dbReference type="GO" id="GO:0022857">
    <property type="term" value="F:transmembrane transporter activity"/>
    <property type="evidence" value="ECO:0007669"/>
    <property type="project" value="InterPro"/>
</dbReference>